<reference evidence="1" key="1">
    <citation type="journal article" date="2022" name="bioRxiv">
        <title>Sequencing and chromosome-scale assembly of the giantPleurodeles waltlgenome.</title>
        <authorList>
            <person name="Brown T."/>
            <person name="Elewa A."/>
            <person name="Iarovenko S."/>
            <person name="Subramanian E."/>
            <person name="Araus A.J."/>
            <person name="Petzold A."/>
            <person name="Susuki M."/>
            <person name="Suzuki K.-i.T."/>
            <person name="Hayashi T."/>
            <person name="Toyoda A."/>
            <person name="Oliveira C."/>
            <person name="Osipova E."/>
            <person name="Leigh N.D."/>
            <person name="Simon A."/>
            <person name="Yun M.H."/>
        </authorList>
    </citation>
    <scope>NUCLEOTIDE SEQUENCE</scope>
    <source>
        <strain evidence="1">20211129_DDA</strain>
        <tissue evidence="1">Liver</tissue>
    </source>
</reference>
<name>A0AAV7L365_PLEWA</name>
<protein>
    <submittedName>
        <fullName evidence="1">Uncharacterized protein</fullName>
    </submittedName>
</protein>
<keyword evidence="2" id="KW-1185">Reference proteome</keyword>
<dbReference type="EMBL" id="JANPWB010000016">
    <property type="protein sequence ID" value="KAJ1082978.1"/>
    <property type="molecule type" value="Genomic_DNA"/>
</dbReference>
<sequence>MFRTCQLDISARFYILWQEKRLELEYCFKDLQPWHKQTGACSVWNHVFVAHKELKAPDYDKAKYTLLPAVKKLAAFLHANFRPSTQGTCNADLRSGLNGGHCTGI</sequence>
<comment type="caution">
    <text evidence="1">The sequence shown here is derived from an EMBL/GenBank/DDBJ whole genome shotgun (WGS) entry which is preliminary data.</text>
</comment>
<evidence type="ECO:0000313" key="1">
    <source>
        <dbReference type="EMBL" id="KAJ1082978.1"/>
    </source>
</evidence>
<accession>A0AAV7L365</accession>
<gene>
    <name evidence="1" type="ORF">NDU88_003139</name>
</gene>
<proteinExistence type="predicted"/>
<evidence type="ECO:0000313" key="2">
    <source>
        <dbReference type="Proteomes" id="UP001066276"/>
    </source>
</evidence>
<organism evidence="1 2">
    <name type="scientific">Pleurodeles waltl</name>
    <name type="common">Iberian ribbed newt</name>
    <dbReference type="NCBI Taxonomy" id="8319"/>
    <lineage>
        <taxon>Eukaryota</taxon>
        <taxon>Metazoa</taxon>
        <taxon>Chordata</taxon>
        <taxon>Craniata</taxon>
        <taxon>Vertebrata</taxon>
        <taxon>Euteleostomi</taxon>
        <taxon>Amphibia</taxon>
        <taxon>Batrachia</taxon>
        <taxon>Caudata</taxon>
        <taxon>Salamandroidea</taxon>
        <taxon>Salamandridae</taxon>
        <taxon>Pleurodelinae</taxon>
        <taxon>Pleurodeles</taxon>
    </lineage>
</organism>
<dbReference type="AlphaFoldDB" id="A0AAV7L365"/>
<dbReference type="Proteomes" id="UP001066276">
    <property type="component" value="Chromosome 12"/>
</dbReference>